<dbReference type="EMBL" id="JASPKY010000390">
    <property type="protein sequence ID" value="KAK9702549.1"/>
    <property type="molecule type" value="Genomic_DNA"/>
</dbReference>
<protein>
    <submittedName>
        <fullName evidence="2">Transposase IS4</fullName>
    </submittedName>
</protein>
<dbReference type="Proteomes" id="UP001458880">
    <property type="component" value="Unassembled WGS sequence"/>
</dbReference>
<dbReference type="Pfam" id="PF13843">
    <property type="entry name" value="DDE_Tnp_1_7"/>
    <property type="match status" value="1"/>
</dbReference>
<accession>A0AAW1JG76</accession>
<sequence length="408" mass="48279">MISLIHLKWRESFSISYFKKNKKWPKVILDDIIKDSYFGSCLLKGQEIDITQILDTVGTWQDDSTSMRNFEFNETNEMLVDLPPNTEPYEYFRLLVDDDFLNNVVKESNEYAVEMFLKKGGSERARISLWKDLTREELLKFIGLIYHMGTIKLNRLQDYWKTHRLFNLKCFAEQMGRDRFLGILRCLHFVRNPRPNEPTPADRLFKIRPVINYFNDKMRKIYYPGKYLSLDESSMLWRGRLIFRQYISNKRHRYGLKLYMLTEPNGLILNFSVYTGQLDDLRGKGHTQKVVRHLMNNNLNKGHSLFMDNYYNGCELARTLLNNKTHCTGTLQSNRKGVPKEVVGTKLRIGETTAKYLDGIMVGRWRDKREVTYISTQFRNDMVEVSNRRRIVIAKPLPIMNTTKTWEA</sequence>
<evidence type="ECO:0000313" key="2">
    <source>
        <dbReference type="EMBL" id="KAK9702549.1"/>
    </source>
</evidence>
<keyword evidence="3" id="KW-1185">Reference proteome</keyword>
<reference evidence="2 3" key="1">
    <citation type="journal article" date="2024" name="BMC Genomics">
        <title>De novo assembly and annotation of Popillia japonica's genome with initial clues to its potential as an invasive pest.</title>
        <authorList>
            <person name="Cucini C."/>
            <person name="Boschi S."/>
            <person name="Funari R."/>
            <person name="Cardaioli E."/>
            <person name="Iannotti N."/>
            <person name="Marturano G."/>
            <person name="Paoli F."/>
            <person name="Bruttini M."/>
            <person name="Carapelli A."/>
            <person name="Frati F."/>
            <person name="Nardi F."/>
        </authorList>
    </citation>
    <scope>NUCLEOTIDE SEQUENCE [LARGE SCALE GENOMIC DNA]</scope>
    <source>
        <strain evidence="2">DMR45628</strain>
    </source>
</reference>
<proteinExistence type="predicted"/>
<dbReference type="PANTHER" id="PTHR46599">
    <property type="entry name" value="PIGGYBAC TRANSPOSABLE ELEMENT-DERIVED PROTEIN 4"/>
    <property type="match status" value="1"/>
</dbReference>
<comment type="caution">
    <text evidence="2">The sequence shown here is derived from an EMBL/GenBank/DDBJ whole genome shotgun (WGS) entry which is preliminary data.</text>
</comment>
<organism evidence="2 3">
    <name type="scientific">Popillia japonica</name>
    <name type="common">Japanese beetle</name>
    <dbReference type="NCBI Taxonomy" id="7064"/>
    <lineage>
        <taxon>Eukaryota</taxon>
        <taxon>Metazoa</taxon>
        <taxon>Ecdysozoa</taxon>
        <taxon>Arthropoda</taxon>
        <taxon>Hexapoda</taxon>
        <taxon>Insecta</taxon>
        <taxon>Pterygota</taxon>
        <taxon>Neoptera</taxon>
        <taxon>Endopterygota</taxon>
        <taxon>Coleoptera</taxon>
        <taxon>Polyphaga</taxon>
        <taxon>Scarabaeiformia</taxon>
        <taxon>Scarabaeidae</taxon>
        <taxon>Rutelinae</taxon>
        <taxon>Popillia</taxon>
    </lineage>
</organism>
<dbReference type="PANTHER" id="PTHR46599:SF3">
    <property type="entry name" value="PIGGYBAC TRANSPOSABLE ELEMENT-DERIVED PROTEIN 4"/>
    <property type="match status" value="1"/>
</dbReference>
<dbReference type="AlphaFoldDB" id="A0AAW1JG76"/>
<evidence type="ECO:0000313" key="3">
    <source>
        <dbReference type="Proteomes" id="UP001458880"/>
    </source>
</evidence>
<gene>
    <name evidence="2" type="ORF">QE152_g29916</name>
</gene>
<feature type="domain" description="PiggyBac transposable element-derived protein" evidence="1">
    <location>
        <begin position="88"/>
        <end position="399"/>
    </location>
</feature>
<evidence type="ECO:0000259" key="1">
    <source>
        <dbReference type="Pfam" id="PF13843"/>
    </source>
</evidence>
<dbReference type="InterPro" id="IPR029526">
    <property type="entry name" value="PGBD"/>
</dbReference>
<name>A0AAW1JG76_POPJA</name>